<evidence type="ECO:0000313" key="2">
    <source>
        <dbReference type="Proteomes" id="UP001596407"/>
    </source>
</evidence>
<keyword evidence="2" id="KW-1185">Reference proteome</keyword>
<sequence length="48" mass="5568">MRIFSRLVERRRENDGKKYVCTLCGATFDERAVVVCPKCRGFVVTQDD</sequence>
<reference evidence="1 2" key="1">
    <citation type="journal article" date="2019" name="Int. J. Syst. Evol. Microbiol.">
        <title>The Global Catalogue of Microorganisms (GCM) 10K type strain sequencing project: providing services to taxonomists for standard genome sequencing and annotation.</title>
        <authorList>
            <consortium name="The Broad Institute Genomics Platform"/>
            <consortium name="The Broad Institute Genome Sequencing Center for Infectious Disease"/>
            <person name="Wu L."/>
            <person name="Ma J."/>
        </authorList>
    </citation>
    <scope>NUCLEOTIDE SEQUENCE [LARGE SCALE GENOMIC DNA]</scope>
    <source>
        <strain evidence="1 2">DT72</strain>
    </source>
</reference>
<dbReference type="GeneID" id="79304962"/>
<name>A0ABD5WRB3_9EURY</name>
<evidence type="ECO:0000313" key="1">
    <source>
        <dbReference type="EMBL" id="MFC7081722.1"/>
    </source>
</evidence>
<dbReference type="AlphaFoldDB" id="A0ABD5WRB3"/>
<proteinExistence type="predicted"/>
<dbReference type="Proteomes" id="UP001596407">
    <property type="component" value="Unassembled WGS sequence"/>
</dbReference>
<organism evidence="1 2">
    <name type="scientific">Halorussus caseinilyticus</name>
    <dbReference type="NCBI Taxonomy" id="3034025"/>
    <lineage>
        <taxon>Archaea</taxon>
        <taxon>Methanobacteriati</taxon>
        <taxon>Methanobacteriota</taxon>
        <taxon>Stenosarchaea group</taxon>
        <taxon>Halobacteria</taxon>
        <taxon>Halobacteriales</taxon>
        <taxon>Haladaptataceae</taxon>
        <taxon>Halorussus</taxon>
    </lineage>
</organism>
<protein>
    <recommendedName>
        <fullName evidence="3">Rubrerythrin-like domain-containing protein</fullName>
    </recommendedName>
</protein>
<evidence type="ECO:0008006" key="3">
    <source>
        <dbReference type="Google" id="ProtNLM"/>
    </source>
</evidence>
<dbReference type="EMBL" id="JBHSZH010000005">
    <property type="protein sequence ID" value="MFC7081722.1"/>
    <property type="molecule type" value="Genomic_DNA"/>
</dbReference>
<dbReference type="SUPFAM" id="SSF57802">
    <property type="entry name" value="Rubredoxin-like"/>
    <property type="match status" value="1"/>
</dbReference>
<accession>A0ABD5WRB3</accession>
<dbReference type="RefSeq" id="WP_276280333.1">
    <property type="nucleotide sequence ID" value="NZ_CP119809.1"/>
</dbReference>
<comment type="caution">
    <text evidence="1">The sequence shown here is derived from an EMBL/GenBank/DDBJ whole genome shotgun (WGS) entry which is preliminary data.</text>
</comment>
<gene>
    <name evidence="1" type="ORF">ACFQJ6_18070</name>
</gene>